<accession>A0A5N6SAX6</accession>
<dbReference type="GeneID" id="43640373"/>
<evidence type="ECO:0000313" key="2">
    <source>
        <dbReference type="EMBL" id="KAE8131872.1"/>
    </source>
</evidence>
<feature type="transmembrane region" description="Helical" evidence="1">
    <location>
        <begin position="21"/>
        <end position="54"/>
    </location>
</feature>
<sequence>MDEDSCGSDDDDPVSFLFVSFFPFICFLHFILYYILLSLSLSLCLCVWGVSLFYPRGQHQL</sequence>
<dbReference type="EMBL" id="ML743647">
    <property type="protein sequence ID" value="KAE8131872.1"/>
    <property type="molecule type" value="Genomic_DNA"/>
</dbReference>
<name>A0A5N6SAX6_ASPPS</name>
<protein>
    <submittedName>
        <fullName evidence="2">Uncharacterized protein</fullName>
    </submittedName>
</protein>
<gene>
    <name evidence="2" type="ORF">BDV38DRAFT_263142</name>
</gene>
<dbReference type="RefSeq" id="XP_031907935.1">
    <property type="nucleotide sequence ID" value="XM_032056163.1"/>
</dbReference>
<keyword evidence="1" id="KW-0472">Membrane</keyword>
<keyword evidence="3" id="KW-1185">Reference proteome</keyword>
<evidence type="ECO:0000256" key="1">
    <source>
        <dbReference type="SAM" id="Phobius"/>
    </source>
</evidence>
<keyword evidence="1" id="KW-1133">Transmembrane helix</keyword>
<keyword evidence="1" id="KW-0812">Transmembrane</keyword>
<evidence type="ECO:0000313" key="3">
    <source>
        <dbReference type="Proteomes" id="UP000325672"/>
    </source>
</evidence>
<dbReference type="AlphaFoldDB" id="A0A5N6SAX6"/>
<organism evidence="2 3">
    <name type="scientific">Aspergillus pseudotamarii</name>
    <dbReference type="NCBI Taxonomy" id="132259"/>
    <lineage>
        <taxon>Eukaryota</taxon>
        <taxon>Fungi</taxon>
        <taxon>Dikarya</taxon>
        <taxon>Ascomycota</taxon>
        <taxon>Pezizomycotina</taxon>
        <taxon>Eurotiomycetes</taxon>
        <taxon>Eurotiomycetidae</taxon>
        <taxon>Eurotiales</taxon>
        <taxon>Aspergillaceae</taxon>
        <taxon>Aspergillus</taxon>
        <taxon>Aspergillus subgen. Circumdati</taxon>
    </lineage>
</organism>
<proteinExistence type="predicted"/>
<dbReference type="Proteomes" id="UP000325672">
    <property type="component" value="Unassembled WGS sequence"/>
</dbReference>
<reference evidence="2 3" key="1">
    <citation type="submission" date="2019-04" db="EMBL/GenBank/DDBJ databases">
        <title>Friends and foes A comparative genomics study of 23 Aspergillus species from section Flavi.</title>
        <authorList>
            <consortium name="DOE Joint Genome Institute"/>
            <person name="Kjaerbolling I."/>
            <person name="Vesth T."/>
            <person name="Frisvad J.C."/>
            <person name="Nybo J.L."/>
            <person name="Theobald S."/>
            <person name="Kildgaard S."/>
            <person name="Isbrandt T."/>
            <person name="Kuo A."/>
            <person name="Sato A."/>
            <person name="Lyhne E.K."/>
            <person name="Kogle M.E."/>
            <person name="Wiebenga A."/>
            <person name="Kun R.S."/>
            <person name="Lubbers R.J."/>
            <person name="Makela M.R."/>
            <person name="Barry K."/>
            <person name="Chovatia M."/>
            <person name="Clum A."/>
            <person name="Daum C."/>
            <person name="Haridas S."/>
            <person name="He G."/>
            <person name="LaButti K."/>
            <person name="Lipzen A."/>
            <person name="Mondo S."/>
            <person name="Riley R."/>
            <person name="Salamov A."/>
            <person name="Simmons B.A."/>
            <person name="Magnuson J.K."/>
            <person name="Henrissat B."/>
            <person name="Mortensen U.H."/>
            <person name="Larsen T.O."/>
            <person name="Devries R.P."/>
            <person name="Grigoriev I.V."/>
            <person name="Machida M."/>
            <person name="Baker S.E."/>
            <person name="Andersen M.R."/>
        </authorList>
    </citation>
    <scope>NUCLEOTIDE SEQUENCE [LARGE SCALE GENOMIC DNA]</scope>
    <source>
        <strain evidence="2 3">CBS 117625</strain>
    </source>
</reference>